<dbReference type="RefSeq" id="WP_093012823.1">
    <property type="nucleotide sequence ID" value="NZ_FOXV01000008.1"/>
</dbReference>
<evidence type="ECO:0000256" key="7">
    <source>
        <dbReference type="ARBA" id="ARBA00023239"/>
    </source>
</evidence>
<dbReference type="InterPro" id="IPR015421">
    <property type="entry name" value="PyrdxlP-dep_Trfase_major"/>
</dbReference>
<keyword evidence="12" id="KW-1185">Reference proteome</keyword>
<evidence type="ECO:0000256" key="6">
    <source>
        <dbReference type="ARBA" id="ARBA00022898"/>
    </source>
</evidence>
<accession>A0A1I5Z9T8</accession>
<dbReference type="Pfam" id="PF00155">
    <property type="entry name" value="Aminotran_1_2"/>
    <property type="match status" value="1"/>
</dbReference>
<dbReference type="Gene3D" id="3.90.1150.10">
    <property type="entry name" value="Aspartate Aminotransferase, domain 1"/>
    <property type="match status" value="1"/>
</dbReference>
<dbReference type="InterPro" id="IPR015424">
    <property type="entry name" value="PyrdxlP-dep_Trfase"/>
</dbReference>
<reference evidence="12" key="1">
    <citation type="submission" date="2016-10" db="EMBL/GenBank/DDBJ databases">
        <authorList>
            <person name="Varghese N."/>
            <person name="Submissions S."/>
        </authorList>
    </citation>
    <scope>NUCLEOTIDE SEQUENCE [LARGE SCALE GENOMIC DNA]</scope>
    <source>
        <strain evidence="12">JCM 10271</strain>
    </source>
</reference>
<name>A0A1I5Z9T8_9RHOB</name>
<dbReference type="EC" id="4.1.1.81" evidence="4"/>
<dbReference type="AlphaFoldDB" id="A0A1I5Z9T8"/>
<evidence type="ECO:0000313" key="12">
    <source>
        <dbReference type="Proteomes" id="UP000243106"/>
    </source>
</evidence>
<dbReference type="SUPFAM" id="SSF53383">
    <property type="entry name" value="PLP-dependent transferases"/>
    <property type="match status" value="1"/>
</dbReference>
<proteinExistence type="predicted"/>
<evidence type="ECO:0000256" key="5">
    <source>
        <dbReference type="ARBA" id="ARBA00022573"/>
    </source>
</evidence>
<dbReference type="PROSITE" id="PS00105">
    <property type="entry name" value="AA_TRANSFER_CLASS_1"/>
    <property type="match status" value="1"/>
</dbReference>
<dbReference type="NCBIfam" id="TIGR01140">
    <property type="entry name" value="L_thr_O3P_dcar"/>
    <property type="match status" value="1"/>
</dbReference>
<evidence type="ECO:0000256" key="9">
    <source>
        <dbReference type="ARBA" id="ARBA00048531"/>
    </source>
</evidence>
<keyword evidence="6" id="KW-0663">Pyridoxal phosphate</keyword>
<evidence type="ECO:0000256" key="2">
    <source>
        <dbReference type="ARBA" id="ARBA00003444"/>
    </source>
</evidence>
<keyword evidence="5" id="KW-0169">Cobalamin biosynthesis</keyword>
<dbReference type="InterPro" id="IPR004838">
    <property type="entry name" value="NHTrfase_class1_PyrdxlP-BS"/>
</dbReference>
<dbReference type="Gene3D" id="3.40.640.10">
    <property type="entry name" value="Type I PLP-dependent aspartate aminotransferase-like (Major domain)"/>
    <property type="match status" value="1"/>
</dbReference>
<dbReference type="STRING" id="93684.SAMN05421853_108169"/>
<dbReference type="InterPro" id="IPR004839">
    <property type="entry name" value="Aminotransferase_I/II_large"/>
</dbReference>
<evidence type="ECO:0000313" key="11">
    <source>
        <dbReference type="EMBL" id="SFQ53239.1"/>
    </source>
</evidence>
<evidence type="ECO:0000256" key="1">
    <source>
        <dbReference type="ARBA" id="ARBA00001933"/>
    </source>
</evidence>
<protein>
    <recommendedName>
        <fullName evidence="4">threonine-phosphate decarboxylase</fullName>
        <ecNumber evidence="4">4.1.1.81</ecNumber>
    </recommendedName>
    <alternativeName>
        <fullName evidence="8">L-threonine-O-3-phosphate decarboxylase</fullName>
    </alternativeName>
</protein>
<dbReference type="GO" id="GO:0009236">
    <property type="term" value="P:cobalamin biosynthetic process"/>
    <property type="evidence" value="ECO:0007669"/>
    <property type="project" value="UniProtKB-UniPathway"/>
</dbReference>
<sequence>MRDHGGDLGKARARWGKGDWLDLSTGINPVPYPMPALETASLTTLPGAEALADLEAAARIAYDTRVRPLPLAGAQAAIQLVPHLKARGRAAILGPTYNEHAAALRAGGWAVSEVSASEQLEGADLAIVVSPNNPDGRRISADRLEALSEEVGLLIVDESFADADPSQSLAPRLGPTSDRIVVLRSFGKFYGLAGLRLGFALTGARLRADLAELAGPWAVSGPAIAAGRVALRDLDWQRATRDRLEADSARLDTWAAEAGWTLAGGTTLFRTYETPDATEAQDRLASQRIWSRIFPYSTRWLRLGLPGDASGWDRLRAALS</sequence>
<dbReference type="PANTHER" id="PTHR42885">
    <property type="entry name" value="HISTIDINOL-PHOSPHATE AMINOTRANSFERASE-RELATED"/>
    <property type="match status" value="1"/>
</dbReference>
<dbReference type="CDD" id="cd00609">
    <property type="entry name" value="AAT_like"/>
    <property type="match status" value="1"/>
</dbReference>
<dbReference type="Proteomes" id="UP000243106">
    <property type="component" value="Unassembled WGS sequence"/>
</dbReference>
<dbReference type="GO" id="GO:0030170">
    <property type="term" value="F:pyridoxal phosphate binding"/>
    <property type="evidence" value="ECO:0007669"/>
    <property type="project" value="InterPro"/>
</dbReference>
<dbReference type="InterPro" id="IPR015422">
    <property type="entry name" value="PyrdxlP-dep_Trfase_small"/>
</dbReference>
<organism evidence="11 12">
    <name type="scientific">Roseivivax halotolerans</name>
    <dbReference type="NCBI Taxonomy" id="93684"/>
    <lineage>
        <taxon>Bacteria</taxon>
        <taxon>Pseudomonadati</taxon>
        <taxon>Pseudomonadota</taxon>
        <taxon>Alphaproteobacteria</taxon>
        <taxon>Rhodobacterales</taxon>
        <taxon>Roseobacteraceae</taxon>
        <taxon>Roseivivax</taxon>
    </lineage>
</organism>
<evidence type="ECO:0000259" key="10">
    <source>
        <dbReference type="Pfam" id="PF00155"/>
    </source>
</evidence>
<evidence type="ECO:0000256" key="4">
    <source>
        <dbReference type="ARBA" id="ARBA00012285"/>
    </source>
</evidence>
<dbReference type="InterPro" id="IPR005860">
    <property type="entry name" value="CobD"/>
</dbReference>
<evidence type="ECO:0000256" key="3">
    <source>
        <dbReference type="ARBA" id="ARBA00004953"/>
    </source>
</evidence>
<feature type="domain" description="Aminotransferase class I/classII large" evidence="10">
    <location>
        <begin position="50"/>
        <end position="309"/>
    </location>
</feature>
<keyword evidence="7" id="KW-0456">Lyase</keyword>
<dbReference type="EMBL" id="FOXV01000008">
    <property type="protein sequence ID" value="SFQ53239.1"/>
    <property type="molecule type" value="Genomic_DNA"/>
</dbReference>
<comment type="pathway">
    <text evidence="3">Cofactor biosynthesis; adenosylcobalamin biosynthesis.</text>
</comment>
<comment type="cofactor">
    <cofactor evidence="1">
        <name>pyridoxal 5'-phosphate</name>
        <dbReference type="ChEBI" id="CHEBI:597326"/>
    </cofactor>
</comment>
<comment type="function">
    <text evidence="2">Decarboxylates L-threonine-O-3-phosphate to yield (R)-1-amino-2-propanol O-2-phosphate, the precursor for the linkage between the nucleotide loop and the corrin ring in cobalamin.</text>
</comment>
<evidence type="ECO:0000256" key="8">
    <source>
        <dbReference type="ARBA" id="ARBA00029996"/>
    </source>
</evidence>
<dbReference type="UniPathway" id="UPA00148"/>
<gene>
    <name evidence="11" type="ORF">SAMN05421853_108169</name>
</gene>
<dbReference type="PANTHER" id="PTHR42885:SF1">
    <property type="entry name" value="THREONINE-PHOSPHATE DECARBOXYLASE"/>
    <property type="match status" value="1"/>
</dbReference>
<dbReference type="GO" id="GO:0048472">
    <property type="term" value="F:threonine-phosphate decarboxylase activity"/>
    <property type="evidence" value="ECO:0007669"/>
    <property type="project" value="UniProtKB-EC"/>
</dbReference>
<comment type="catalytic activity">
    <reaction evidence="9">
        <text>O-phospho-L-threonine + H(+) = (R)-1-aminopropan-2-yl phosphate + CO2</text>
        <dbReference type="Rhea" id="RHEA:11492"/>
        <dbReference type="ChEBI" id="CHEBI:15378"/>
        <dbReference type="ChEBI" id="CHEBI:16526"/>
        <dbReference type="ChEBI" id="CHEBI:58563"/>
        <dbReference type="ChEBI" id="CHEBI:58675"/>
        <dbReference type="EC" id="4.1.1.81"/>
    </reaction>
</comment>